<organism evidence="2 3">
    <name type="scientific">Sulfidibacter corallicola</name>
    <dbReference type="NCBI Taxonomy" id="2818388"/>
    <lineage>
        <taxon>Bacteria</taxon>
        <taxon>Pseudomonadati</taxon>
        <taxon>Acidobacteriota</taxon>
        <taxon>Holophagae</taxon>
        <taxon>Acanthopleuribacterales</taxon>
        <taxon>Acanthopleuribacteraceae</taxon>
        <taxon>Sulfidibacter</taxon>
    </lineage>
</organism>
<dbReference type="KEGG" id="scor:J3U87_29615"/>
<proteinExistence type="predicted"/>
<keyword evidence="3" id="KW-1185">Reference proteome</keyword>
<feature type="region of interest" description="Disordered" evidence="1">
    <location>
        <begin position="142"/>
        <end position="166"/>
    </location>
</feature>
<dbReference type="Proteomes" id="UP000663929">
    <property type="component" value="Chromosome"/>
</dbReference>
<evidence type="ECO:0000313" key="3">
    <source>
        <dbReference type="Proteomes" id="UP000663929"/>
    </source>
</evidence>
<accession>A0A8A4TKW0</accession>
<evidence type="ECO:0000256" key="1">
    <source>
        <dbReference type="SAM" id="MobiDB-lite"/>
    </source>
</evidence>
<dbReference type="RefSeq" id="WP_237379392.1">
    <property type="nucleotide sequence ID" value="NZ_CP071793.1"/>
</dbReference>
<dbReference type="EMBL" id="CP071793">
    <property type="protein sequence ID" value="QTD49762.1"/>
    <property type="molecule type" value="Genomic_DNA"/>
</dbReference>
<gene>
    <name evidence="2" type="ORF">J3U87_29615</name>
</gene>
<sequence>MAPSIQADLGNSEPAYQPPRKCAMTMSRPALVREAAQLAERLHSRDTLVSRNLLLSIVSEFVASGGEDVAEEKAKLIKTLILVGKGVGGHLDRSTRFRNQYSLAVKVLVEVLNRDDLEYQDLCRLFGWTGRMLLVRDKLRRDQESSGGTHTVRKRPPSKPEVRATQIKPGDMATLLDLKKKLDRR</sequence>
<reference evidence="2" key="1">
    <citation type="submission" date="2021-03" db="EMBL/GenBank/DDBJ databases">
        <title>Acanthopleuribacteraceae sp. M133.</title>
        <authorList>
            <person name="Wang G."/>
        </authorList>
    </citation>
    <scope>NUCLEOTIDE SEQUENCE</scope>
    <source>
        <strain evidence="2">M133</strain>
    </source>
</reference>
<feature type="region of interest" description="Disordered" evidence="1">
    <location>
        <begin position="1"/>
        <end position="20"/>
    </location>
</feature>
<name>A0A8A4TKW0_SULCO</name>
<dbReference type="AlphaFoldDB" id="A0A8A4TKW0"/>
<evidence type="ECO:0000313" key="2">
    <source>
        <dbReference type="EMBL" id="QTD49762.1"/>
    </source>
</evidence>
<protein>
    <submittedName>
        <fullName evidence="2">Uncharacterized protein</fullName>
    </submittedName>
</protein>